<evidence type="ECO:0000313" key="2">
    <source>
        <dbReference type="EMBL" id="GFO39335.1"/>
    </source>
</evidence>
<keyword evidence="1" id="KW-1133">Transmembrane helix</keyword>
<evidence type="ECO:0000313" key="3">
    <source>
        <dbReference type="Proteomes" id="UP000735302"/>
    </source>
</evidence>
<reference evidence="2 3" key="1">
    <citation type="journal article" date="2021" name="Elife">
        <title>Chloroplast acquisition without the gene transfer in kleptoplastic sea slugs, Plakobranchus ocellatus.</title>
        <authorList>
            <person name="Maeda T."/>
            <person name="Takahashi S."/>
            <person name="Yoshida T."/>
            <person name="Shimamura S."/>
            <person name="Takaki Y."/>
            <person name="Nagai Y."/>
            <person name="Toyoda A."/>
            <person name="Suzuki Y."/>
            <person name="Arimoto A."/>
            <person name="Ishii H."/>
            <person name="Satoh N."/>
            <person name="Nishiyama T."/>
            <person name="Hasebe M."/>
            <person name="Maruyama T."/>
            <person name="Minagawa J."/>
            <person name="Obokata J."/>
            <person name="Shigenobu S."/>
        </authorList>
    </citation>
    <scope>NUCLEOTIDE SEQUENCE [LARGE SCALE GENOMIC DNA]</scope>
</reference>
<dbReference type="AlphaFoldDB" id="A0AAV4D5G1"/>
<keyword evidence="1" id="KW-0812">Transmembrane</keyword>
<protein>
    <submittedName>
        <fullName evidence="2">Uncharacterized protein</fullName>
    </submittedName>
</protein>
<dbReference type="Proteomes" id="UP000735302">
    <property type="component" value="Unassembled WGS sequence"/>
</dbReference>
<proteinExistence type="predicted"/>
<evidence type="ECO:0000256" key="1">
    <source>
        <dbReference type="SAM" id="Phobius"/>
    </source>
</evidence>
<comment type="caution">
    <text evidence="2">The sequence shown here is derived from an EMBL/GenBank/DDBJ whole genome shotgun (WGS) entry which is preliminary data.</text>
</comment>
<dbReference type="EMBL" id="BLXT01007492">
    <property type="protein sequence ID" value="GFO39335.1"/>
    <property type="molecule type" value="Genomic_DNA"/>
</dbReference>
<name>A0AAV4D5G1_9GAST</name>
<keyword evidence="1" id="KW-0472">Membrane</keyword>
<organism evidence="2 3">
    <name type="scientific">Plakobranchus ocellatus</name>
    <dbReference type="NCBI Taxonomy" id="259542"/>
    <lineage>
        <taxon>Eukaryota</taxon>
        <taxon>Metazoa</taxon>
        <taxon>Spiralia</taxon>
        <taxon>Lophotrochozoa</taxon>
        <taxon>Mollusca</taxon>
        <taxon>Gastropoda</taxon>
        <taxon>Heterobranchia</taxon>
        <taxon>Euthyneura</taxon>
        <taxon>Panpulmonata</taxon>
        <taxon>Sacoglossa</taxon>
        <taxon>Placobranchoidea</taxon>
        <taxon>Plakobranchidae</taxon>
        <taxon>Plakobranchus</taxon>
    </lineage>
</organism>
<gene>
    <name evidence="2" type="ORF">PoB_006584000</name>
</gene>
<sequence>MQFIVHKSPYCQQQPAQSGQEILLSFAQFVCRIRTTKHQGYMSRFRVDRVNPAATRQTHKQFWRPPGRLQIALGAHHKDSRVFLAVAILTLVSFWGRVILACYTGTPSIVPLASPPSLRLLFSLRI</sequence>
<feature type="transmembrane region" description="Helical" evidence="1">
    <location>
        <begin position="82"/>
        <end position="106"/>
    </location>
</feature>
<keyword evidence="3" id="KW-1185">Reference proteome</keyword>
<accession>A0AAV4D5G1</accession>